<dbReference type="SUPFAM" id="SSF47473">
    <property type="entry name" value="EF-hand"/>
    <property type="match status" value="1"/>
</dbReference>
<dbReference type="OMA" id="WAFFDKK"/>
<name>D2W1W4_NAEGR</name>
<keyword evidence="2" id="KW-0519">Myristate</keyword>
<dbReference type="GeneID" id="8856237"/>
<dbReference type="EMBL" id="GG738923">
    <property type="protein sequence ID" value="EFC36934.1"/>
    <property type="molecule type" value="Genomic_DNA"/>
</dbReference>
<dbReference type="RefSeq" id="XP_002669678.1">
    <property type="nucleotide sequence ID" value="XM_002669632.1"/>
</dbReference>
<protein>
    <submittedName>
        <fullName evidence="8">Predicted protein</fullName>
    </submittedName>
</protein>
<dbReference type="PROSITE" id="PS50222">
    <property type="entry name" value="EF_HAND_2"/>
    <property type="match status" value="3"/>
</dbReference>
<dbReference type="eggNOG" id="KOG0044">
    <property type="taxonomic scope" value="Eukaryota"/>
</dbReference>
<dbReference type="InterPro" id="IPR002048">
    <property type="entry name" value="EF_hand_dom"/>
</dbReference>
<dbReference type="KEGG" id="ngr:NAEGRDRAFT_75292"/>
<evidence type="ECO:0000256" key="3">
    <source>
        <dbReference type="ARBA" id="ARBA00022723"/>
    </source>
</evidence>
<gene>
    <name evidence="8" type="ORF">NAEGRDRAFT_75292</name>
</gene>
<evidence type="ECO:0000256" key="1">
    <source>
        <dbReference type="ARBA" id="ARBA00006049"/>
    </source>
</evidence>
<dbReference type="VEuPathDB" id="AmoebaDB:NAEGRDRAFT_75292"/>
<dbReference type="PROSITE" id="PS00018">
    <property type="entry name" value="EF_HAND_1"/>
    <property type="match status" value="3"/>
</dbReference>
<keyword evidence="9" id="KW-1185">Reference proteome</keyword>
<dbReference type="PANTHER" id="PTHR23055:SF178">
    <property type="entry name" value="NEUROCALCIN HOMOLOG"/>
    <property type="match status" value="1"/>
</dbReference>
<keyword evidence="3" id="KW-0479">Metal-binding</keyword>
<sequence>MGGKISREEMKTLRKETRGKLDQKEIQKYHKFWFDLYKDGNMTKEGFVKFAQLALPNWDGQTDVDYLFRAMDNNNDGTVTFKEFLLFQSITAPSAEPLNPMELIDLAFDMYDEDRDGFVTVDEMRESLHNMFKAKGMNVNDPNVKNQIENRINNLLSLADKNNDGKLTREEIFTACEKDPQIVAMF</sequence>
<dbReference type="Pfam" id="PF13499">
    <property type="entry name" value="EF-hand_7"/>
    <property type="match status" value="1"/>
</dbReference>
<dbReference type="InterPro" id="IPR011992">
    <property type="entry name" value="EF-hand-dom_pair"/>
</dbReference>
<dbReference type="OrthoDB" id="191686at2759"/>
<feature type="domain" description="EF-hand" evidence="7">
    <location>
        <begin position="99"/>
        <end position="134"/>
    </location>
</feature>
<feature type="domain" description="EF-hand" evidence="7">
    <location>
        <begin position="59"/>
        <end position="94"/>
    </location>
</feature>
<evidence type="ECO:0000259" key="7">
    <source>
        <dbReference type="PROSITE" id="PS50222"/>
    </source>
</evidence>
<evidence type="ECO:0000256" key="4">
    <source>
        <dbReference type="ARBA" id="ARBA00022737"/>
    </source>
</evidence>
<dbReference type="InterPro" id="IPR018247">
    <property type="entry name" value="EF_Hand_1_Ca_BS"/>
</dbReference>
<dbReference type="Gene3D" id="1.10.238.10">
    <property type="entry name" value="EF-hand"/>
    <property type="match status" value="1"/>
</dbReference>
<accession>D2W1W4</accession>
<dbReference type="GO" id="GO:0005509">
    <property type="term" value="F:calcium ion binding"/>
    <property type="evidence" value="ECO:0007669"/>
    <property type="project" value="InterPro"/>
</dbReference>
<dbReference type="PRINTS" id="PR00450">
    <property type="entry name" value="RECOVERIN"/>
</dbReference>
<keyword evidence="5" id="KW-0106">Calcium</keyword>
<dbReference type="SMART" id="SM00054">
    <property type="entry name" value="EFh"/>
    <property type="match status" value="3"/>
</dbReference>
<evidence type="ECO:0000256" key="6">
    <source>
        <dbReference type="ARBA" id="ARBA00023288"/>
    </source>
</evidence>
<evidence type="ECO:0000256" key="2">
    <source>
        <dbReference type="ARBA" id="ARBA00022707"/>
    </source>
</evidence>
<keyword evidence="4" id="KW-0677">Repeat</keyword>
<keyword evidence="6" id="KW-0449">Lipoprotein</keyword>
<dbReference type="AlphaFoldDB" id="D2W1W4"/>
<feature type="domain" description="EF-hand" evidence="7">
    <location>
        <begin position="147"/>
        <end position="182"/>
    </location>
</feature>
<comment type="similarity">
    <text evidence="1">Belongs to the recoverin family.</text>
</comment>
<organism evidence="9">
    <name type="scientific">Naegleria gruberi</name>
    <name type="common">Amoeba</name>
    <dbReference type="NCBI Taxonomy" id="5762"/>
    <lineage>
        <taxon>Eukaryota</taxon>
        <taxon>Discoba</taxon>
        <taxon>Heterolobosea</taxon>
        <taxon>Tetramitia</taxon>
        <taxon>Eutetramitia</taxon>
        <taxon>Vahlkampfiidae</taxon>
        <taxon>Naegleria</taxon>
    </lineage>
</organism>
<evidence type="ECO:0000313" key="8">
    <source>
        <dbReference type="EMBL" id="EFC36934.1"/>
    </source>
</evidence>
<dbReference type="InterPro" id="IPR028846">
    <property type="entry name" value="Recoverin"/>
</dbReference>
<evidence type="ECO:0000256" key="5">
    <source>
        <dbReference type="ARBA" id="ARBA00022837"/>
    </source>
</evidence>
<dbReference type="InParanoid" id="D2W1W4"/>
<dbReference type="Pfam" id="PF13833">
    <property type="entry name" value="EF-hand_8"/>
    <property type="match status" value="1"/>
</dbReference>
<dbReference type="PANTHER" id="PTHR23055">
    <property type="entry name" value="CALCIUM BINDING PROTEINS"/>
    <property type="match status" value="1"/>
</dbReference>
<dbReference type="STRING" id="5762.D2W1W4"/>
<proteinExistence type="inferred from homology"/>
<dbReference type="Proteomes" id="UP000006671">
    <property type="component" value="Unassembled WGS sequence"/>
</dbReference>
<evidence type="ECO:0000313" key="9">
    <source>
        <dbReference type="Proteomes" id="UP000006671"/>
    </source>
</evidence>
<reference evidence="8 9" key="1">
    <citation type="journal article" date="2010" name="Cell">
        <title>The genome of Naegleria gruberi illuminates early eukaryotic versatility.</title>
        <authorList>
            <person name="Fritz-Laylin L.K."/>
            <person name="Prochnik S.E."/>
            <person name="Ginger M.L."/>
            <person name="Dacks J.B."/>
            <person name="Carpenter M.L."/>
            <person name="Field M.C."/>
            <person name="Kuo A."/>
            <person name="Paredez A."/>
            <person name="Chapman J."/>
            <person name="Pham J."/>
            <person name="Shu S."/>
            <person name="Neupane R."/>
            <person name="Cipriano M."/>
            <person name="Mancuso J."/>
            <person name="Tu H."/>
            <person name="Salamov A."/>
            <person name="Lindquist E."/>
            <person name="Shapiro H."/>
            <person name="Lucas S."/>
            <person name="Grigoriev I.V."/>
            <person name="Cande W.Z."/>
            <person name="Fulton C."/>
            <person name="Rokhsar D.S."/>
            <person name="Dawson S.C."/>
        </authorList>
    </citation>
    <scope>NUCLEOTIDE SEQUENCE [LARGE SCALE GENOMIC DNA]</scope>
    <source>
        <strain evidence="8 9">NEG-M</strain>
    </source>
</reference>